<feature type="domain" description="ABC transmembrane type-1" evidence="11">
    <location>
        <begin position="18"/>
        <end position="301"/>
    </location>
</feature>
<evidence type="ECO:0000256" key="9">
    <source>
        <dbReference type="SAM" id="Phobius"/>
    </source>
</evidence>
<feature type="transmembrane region" description="Helical" evidence="9">
    <location>
        <begin position="53"/>
        <end position="75"/>
    </location>
</feature>
<dbReference type="GO" id="GO:0005524">
    <property type="term" value="F:ATP binding"/>
    <property type="evidence" value="ECO:0007669"/>
    <property type="project" value="UniProtKB-KW"/>
</dbReference>
<dbReference type="RefSeq" id="WP_179238677.1">
    <property type="nucleotide sequence ID" value="NZ_JACBNQ010000015.1"/>
</dbReference>
<dbReference type="PROSITE" id="PS50893">
    <property type="entry name" value="ABC_TRANSPORTER_2"/>
    <property type="match status" value="1"/>
</dbReference>
<organism evidence="12 13">
    <name type="scientific">Sedimentibacter hydroxybenzoicus DSM 7310</name>
    <dbReference type="NCBI Taxonomy" id="1123245"/>
    <lineage>
        <taxon>Bacteria</taxon>
        <taxon>Bacillati</taxon>
        <taxon>Bacillota</taxon>
        <taxon>Tissierellia</taxon>
        <taxon>Sedimentibacter</taxon>
    </lineage>
</organism>
<evidence type="ECO:0000259" key="10">
    <source>
        <dbReference type="PROSITE" id="PS50893"/>
    </source>
</evidence>
<comment type="caution">
    <text evidence="12">The sequence shown here is derived from an EMBL/GenBank/DDBJ whole genome shotgun (WGS) entry which is preliminary data.</text>
</comment>
<evidence type="ECO:0000256" key="2">
    <source>
        <dbReference type="ARBA" id="ARBA00022448"/>
    </source>
</evidence>
<dbReference type="InterPro" id="IPR036640">
    <property type="entry name" value="ABC1_TM_sf"/>
</dbReference>
<evidence type="ECO:0000313" key="13">
    <source>
        <dbReference type="Proteomes" id="UP000611629"/>
    </source>
</evidence>
<keyword evidence="7 9" id="KW-1133">Transmembrane helix</keyword>
<gene>
    <name evidence="12" type="ORF">HZF24_12580</name>
</gene>
<dbReference type="FunFam" id="3.40.50.300:FF:000221">
    <property type="entry name" value="Multidrug ABC transporter ATP-binding protein"/>
    <property type="match status" value="1"/>
</dbReference>
<evidence type="ECO:0000256" key="3">
    <source>
        <dbReference type="ARBA" id="ARBA00022475"/>
    </source>
</evidence>
<dbReference type="SUPFAM" id="SSF52540">
    <property type="entry name" value="P-loop containing nucleoside triphosphate hydrolases"/>
    <property type="match status" value="1"/>
</dbReference>
<evidence type="ECO:0000256" key="7">
    <source>
        <dbReference type="ARBA" id="ARBA00022989"/>
    </source>
</evidence>
<dbReference type="Pfam" id="PF00005">
    <property type="entry name" value="ABC_tran"/>
    <property type="match status" value="1"/>
</dbReference>
<keyword evidence="8 9" id="KW-0472">Membrane</keyword>
<name>A0A974BLV4_SEDHY</name>
<dbReference type="InterPro" id="IPR017871">
    <property type="entry name" value="ABC_transporter-like_CS"/>
</dbReference>
<feature type="transmembrane region" description="Helical" evidence="9">
    <location>
        <begin position="20"/>
        <end position="41"/>
    </location>
</feature>
<feature type="transmembrane region" description="Helical" evidence="9">
    <location>
        <begin position="272"/>
        <end position="290"/>
    </location>
</feature>
<protein>
    <submittedName>
        <fullName evidence="12">ABC transporter ATP-binding protein</fullName>
    </submittedName>
</protein>
<dbReference type="PROSITE" id="PS50929">
    <property type="entry name" value="ABC_TM1F"/>
    <property type="match status" value="1"/>
</dbReference>
<dbReference type="InterPro" id="IPR039421">
    <property type="entry name" value="Type_1_exporter"/>
</dbReference>
<dbReference type="SUPFAM" id="SSF90123">
    <property type="entry name" value="ABC transporter transmembrane region"/>
    <property type="match status" value="1"/>
</dbReference>
<reference evidence="12" key="1">
    <citation type="submission" date="2020-07" db="EMBL/GenBank/DDBJ databases">
        <title>Genomic analysis of a strain of Sedimentibacter Hydroxybenzoicus DSM7310.</title>
        <authorList>
            <person name="Ma S."/>
        </authorList>
    </citation>
    <scope>NUCLEOTIDE SEQUENCE</scope>
    <source>
        <strain evidence="12">DSM 7310</strain>
    </source>
</reference>
<proteinExistence type="predicted"/>
<evidence type="ECO:0000259" key="11">
    <source>
        <dbReference type="PROSITE" id="PS50929"/>
    </source>
</evidence>
<evidence type="ECO:0000256" key="6">
    <source>
        <dbReference type="ARBA" id="ARBA00022840"/>
    </source>
</evidence>
<keyword evidence="6 12" id="KW-0067">ATP-binding</keyword>
<dbReference type="EMBL" id="JACBNQ010000015">
    <property type="protein sequence ID" value="NYB74975.1"/>
    <property type="molecule type" value="Genomic_DNA"/>
</dbReference>
<dbReference type="Gene3D" id="3.40.50.300">
    <property type="entry name" value="P-loop containing nucleotide triphosphate hydrolases"/>
    <property type="match status" value="1"/>
</dbReference>
<dbReference type="SMART" id="SM00382">
    <property type="entry name" value="AAA"/>
    <property type="match status" value="1"/>
</dbReference>
<dbReference type="AlphaFoldDB" id="A0A974BLV4"/>
<evidence type="ECO:0000313" key="12">
    <source>
        <dbReference type="EMBL" id="NYB74975.1"/>
    </source>
</evidence>
<dbReference type="InterPro" id="IPR011527">
    <property type="entry name" value="ABC1_TM_dom"/>
</dbReference>
<evidence type="ECO:0000256" key="5">
    <source>
        <dbReference type="ARBA" id="ARBA00022741"/>
    </source>
</evidence>
<keyword evidence="4 9" id="KW-0812">Transmembrane</keyword>
<keyword evidence="5" id="KW-0547">Nucleotide-binding</keyword>
<keyword evidence="2" id="KW-0813">Transport</keyword>
<accession>A0A974BLV4</accession>
<dbReference type="PANTHER" id="PTHR24221:SF397">
    <property type="entry name" value="ABC TRANSPORTER, ATP-BINDING TRANSMEMBRANE PROTEIN"/>
    <property type="match status" value="1"/>
</dbReference>
<dbReference type="Pfam" id="PF00664">
    <property type="entry name" value="ABC_membrane"/>
    <property type="match status" value="1"/>
</dbReference>
<dbReference type="PROSITE" id="PS00211">
    <property type="entry name" value="ABC_TRANSPORTER_1"/>
    <property type="match status" value="1"/>
</dbReference>
<dbReference type="Gene3D" id="1.20.1560.10">
    <property type="entry name" value="ABC transporter type 1, transmembrane domain"/>
    <property type="match status" value="1"/>
</dbReference>
<evidence type="ECO:0000256" key="1">
    <source>
        <dbReference type="ARBA" id="ARBA00004651"/>
    </source>
</evidence>
<feature type="domain" description="ABC transporter" evidence="10">
    <location>
        <begin position="332"/>
        <end position="565"/>
    </location>
</feature>
<dbReference type="GO" id="GO:0140359">
    <property type="term" value="F:ABC-type transporter activity"/>
    <property type="evidence" value="ECO:0007669"/>
    <property type="project" value="InterPro"/>
</dbReference>
<comment type="subcellular location">
    <subcellularLocation>
        <location evidence="1">Cell membrane</location>
        <topology evidence="1">Multi-pass membrane protein</topology>
    </subcellularLocation>
</comment>
<evidence type="ECO:0000256" key="8">
    <source>
        <dbReference type="ARBA" id="ARBA00023136"/>
    </source>
</evidence>
<feature type="transmembrane region" description="Helical" evidence="9">
    <location>
        <begin position="244"/>
        <end position="266"/>
    </location>
</feature>
<dbReference type="InterPro" id="IPR027417">
    <property type="entry name" value="P-loop_NTPase"/>
</dbReference>
<sequence>MFKTVLEYTGEHRKTTYAAVAAMLAGMIMQVLPFWFIYRIIRPLLMRQTVTTGYVIFNIAAIAICLSLYAVLYMWGLSLSHNAAYNTLKNLRISLQGKLENLPLGIIQEKGVGAVKKMFIDDVETIELPLAHAIPEGIANITIPVLVFAGMFAADWRLALLALASLPLGMLAMGIMFKAGTSKMDDYYKSAQKMNKTIVEYINGMEVVKVFNRDGESYKRYENDIKNYRDFTLAWYRTCWPWMAIYYSIVPCVALFVLPVGSYFVLQGYSTLPDLALVLCMSFGVSAPLLKVMNFFPTMVRINYTVNNLEQMMSEPPVQQSDASFTGKDYGIQFEDVRFAYKEAEVLHRINLIIPEGSLTALVGESGSGKSTLAKLLVHFYDVTGGAVKIGGQDIQHMSLEALNNQISYVAQEQFLFNISLLENIRLGKPDATDEEVMAAAEKAQCGEFLARLEKGIHTMAGDGGKQLSGGERQRISLARAILKNAPIVVLDEATAFMDPENEEKMNDAIAEVIRGKTVIVIAHRLHSIVNADQICVLDAGNLIDAGTHDELLSTCPAYQKLWRAAESSAQWKVSTEEMKETQREVESV</sequence>
<dbReference type="PANTHER" id="PTHR24221">
    <property type="entry name" value="ATP-BINDING CASSETTE SUB-FAMILY B"/>
    <property type="match status" value="1"/>
</dbReference>
<dbReference type="GO" id="GO:0034040">
    <property type="term" value="F:ATPase-coupled lipid transmembrane transporter activity"/>
    <property type="evidence" value="ECO:0007669"/>
    <property type="project" value="TreeGrafter"/>
</dbReference>
<keyword evidence="3" id="KW-1003">Cell membrane</keyword>
<dbReference type="Proteomes" id="UP000611629">
    <property type="component" value="Unassembled WGS sequence"/>
</dbReference>
<dbReference type="GO" id="GO:0016887">
    <property type="term" value="F:ATP hydrolysis activity"/>
    <property type="evidence" value="ECO:0007669"/>
    <property type="project" value="InterPro"/>
</dbReference>
<dbReference type="InterPro" id="IPR003439">
    <property type="entry name" value="ABC_transporter-like_ATP-bd"/>
</dbReference>
<feature type="transmembrane region" description="Helical" evidence="9">
    <location>
        <begin position="156"/>
        <end position="177"/>
    </location>
</feature>
<dbReference type="GO" id="GO:0005886">
    <property type="term" value="C:plasma membrane"/>
    <property type="evidence" value="ECO:0007669"/>
    <property type="project" value="UniProtKB-SubCell"/>
</dbReference>
<keyword evidence="13" id="KW-1185">Reference proteome</keyword>
<evidence type="ECO:0000256" key="4">
    <source>
        <dbReference type="ARBA" id="ARBA00022692"/>
    </source>
</evidence>
<dbReference type="InterPro" id="IPR003593">
    <property type="entry name" value="AAA+_ATPase"/>
</dbReference>